<evidence type="ECO:0000313" key="3">
    <source>
        <dbReference type="Proteomes" id="UP000037442"/>
    </source>
</evidence>
<gene>
    <name evidence="2" type="ORF">GL58_04295</name>
</gene>
<proteinExistence type="predicted"/>
<evidence type="ECO:0000313" key="2">
    <source>
        <dbReference type="EMBL" id="KOC24176.1"/>
    </source>
</evidence>
<sequence length="79" mass="8457">MLFLKCQLGQGLSGALPEGLLALGCIDALQPDRDLLIRARITATGGQCVASEMPAMRQRRAPTKHSLSLLDKKKARKAG</sequence>
<dbReference type="Proteomes" id="UP000037442">
    <property type="component" value="Unassembled WGS sequence"/>
</dbReference>
<comment type="caution">
    <text evidence="2">The sequence shown here is derived from an EMBL/GenBank/DDBJ whole genome shotgun (WGS) entry which is preliminary data.</text>
</comment>
<organism evidence="2 3">
    <name type="scientific">Comamonas testosteroni</name>
    <name type="common">Pseudomonas testosteroni</name>
    <dbReference type="NCBI Taxonomy" id="285"/>
    <lineage>
        <taxon>Bacteria</taxon>
        <taxon>Pseudomonadati</taxon>
        <taxon>Pseudomonadota</taxon>
        <taxon>Betaproteobacteria</taxon>
        <taxon>Burkholderiales</taxon>
        <taxon>Comamonadaceae</taxon>
        <taxon>Comamonas</taxon>
    </lineage>
</organism>
<accession>A0A0L7MQG6</accession>
<evidence type="ECO:0000256" key="1">
    <source>
        <dbReference type="SAM" id="MobiDB-lite"/>
    </source>
</evidence>
<dbReference type="AlphaFoldDB" id="A0A0L7MQG6"/>
<name>A0A0L7MQG6_COMTE</name>
<reference evidence="3" key="1">
    <citation type="submission" date="2014-06" db="EMBL/GenBank/DDBJ databases">
        <title>Draft genome sequence of C. testosteroni WDL7.</title>
        <authorList>
            <person name="Wu Y."/>
            <person name="Seshan H."/>
            <person name="Arumugam K."/>
        </authorList>
    </citation>
    <scope>NUCLEOTIDE SEQUENCE [LARGE SCALE GENOMIC DNA]</scope>
    <source>
        <strain evidence="3">WDL7</strain>
    </source>
</reference>
<dbReference type="EMBL" id="JNVD01000013">
    <property type="protein sequence ID" value="KOC24176.1"/>
    <property type="molecule type" value="Genomic_DNA"/>
</dbReference>
<feature type="region of interest" description="Disordered" evidence="1">
    <location>
        <begin position="55"/>
        <end position="79"/>
    </location>
</feature>
<protein>
    <submittedName>
        <fullName evidence="2">Uncharacterized protein</fullName>
    </submittedName>
</protein>